<comment type="caution">
    <text evidence="2">The sequence shown here is derived from an EMBL/GenBank/DDBJ whole genome shotgun (WGS) entry which is preliminary data.</text>
</comment>
<protein>
    <recommendedName>
        <fullName evidence="1">Heterokaryon incompatibility domain-containing protein</fullName>
    </recommendedName>
</protein>
<accession>A0A1V8SNZ1</accession>
<dbReference type="STRING" id="1507870.A0A1V8SNZ1"/>
<dbReference type="InParanoid" id="A0A1V8SNZ1"/>
<dbReference type="OrthoDB" id="5362512at2759"/>
<evidence type="ECO:0000313" key="3">
    <source>
        <dbReference type="Proteomes" id="UP000192596"/>
    </source>
</evidence>
<evidence type="ECO:0000313" key="2">
    <source>
        <dbReference type="EMBL" id="OQO00819.1"/>
    </source>
</evidence>
<sequence length="684" mass="75874">MPLCAVCTALDIPRHLAGLPTADIPVGAQEFPSEEFAHHASRSALRRAAQNGCELCDLFQRALMWRGRSADGAAAYATNHADTECSADAWVPDDDTEEALGVRFTYATFHAGYGPATALTCAMVLTSWPSYSSWTITVDDPAHRLQSGGALIIDNDKTALWHSWINECETTHGRCRQAVVTGSLPTRVIDVGTGNDEPRLIEGANAEELYVALSHVWGCQPLLRTTKSNQIAHQRGIPLSDLPPNFRDAIIITRDLGYRFLWIDSICIVQDDEAEWQRECSEMTHVYSNAVVVIAAEDAPNTSGGLLTTSEATDATHSIVISVANDFQETEILIKVQGPFDAYHRDFGRPRSRLSMRGWALQEYLLAPRILHFSGGLATMSCFEGRRRPDRKWMQSYTSIRTKLQPNIRKDMLGTNQPTEMIMQWYETLYEYSTRKLTRESDRFVAVAGVSRLLGQFFADHVETKYLAGLWSHDLVRGLAWVTRESAEAVYKKRGPNVHPSWSPLNTPGVIHFPFTSRDEQSWNLELSAVDNHHKVEYGRWDSLATVLSSSTTYHGGDPHMQIDGGQITLSAPLMSGVLVKTLIGSSARWAMHVTGTEADLTVVLDDPVSMSLTADDTIFAILLGLSNPAANRFGINAMCIRPVREAAKTYTRVGFVSNPLGQFPNKVPLKELLMMPRQEVVLV</sequence>
<proteinExistence type="predicted"/>
<evidence type="ECO:0000259" key="1">
    <source>
        <dbReference type="Pfam" id="PF06985"/>
    </source>
</evidence>
<gene>
    <name evidence="2" type="ORF">B0A48_13506</name>
</gene>
<dbReference type="AlphaFoldDB" id="A0A1V8SNZ1"/>
<dbReference type="Pfam" id="PF06985">
    <property type="entry name" value="HET"/>
    <property type="match status" value="1"/>
</dbReference>
<dbReference type="PANTHER" id="PTHR33112">
    <property type="entry name" value="DOMAIN PROTEIN, PUTATIVE-RELATED"/>
    <property type="match status" value="1"/>
</dbReference>
<keyword evidence="3" id="KW-1185">Reference proteome</keyword>
<dbReference type="EMBL" id="NAJO01000033">
    <property type="protein sequence ID" value="OQO00819.1"/>
    <property type="molecule type" value="Genomic_DNA"/>
</dbReference>
<organism evidence="2 3">
    <name type="scientific">Cryoendolithus antarcticus</name>
    <dbReference type="NCBI Taxonomy" id="1507870"/>
    <lineage>
        <taxon>Eukaryota</taxon>
        <taxon>Fungi</taxon>
        <taxon>Dikarya</taxon>
        <taxon>Ascomycota</taxon>
        <taxon>Pezizomycotina</taxon>
        <taxon>Dothideomycetes</taxon>
        <taxon>Dothideomycetidae</taxon>
        <taxon>Cladosporiales</taxon>
        <taxon>Cladosporiaceae</taxon>
        <taxon>Cryoendolithus</taxon>
    </lineage>
</organism>
<feature type="domain" description="Heterokaryon incompatibility" evidence="1">
    <location>
        <begin position="210"/>
        <end position="363"/>
    </location>
</feature>
<dbReference type="InterPro" id="IPR010730">
    <property type="entry name" value="HET"/>
</dbReference>
<dbReference type="PANTHER" id="PTHR33112:SF16">
    <property type="entry name" value="HETEROKARYON INCOMPATIBILITY DOMAIN-CONTAINING PROTEIN"/>
    <property type="match status" value="1"/>
</dbReference>
<reference evidence="3" key="1">
    <citation type="submission" date="2017-03" db="EMBL/GenBank/DDBJ databases">
        <title>Genomes of endolithic fungi from Antarctica.</title>
        <authorList>
            <person name="Coleine C."/>
            <person name="Masonjones S."/>
            <person name="Stajich J.E."/>
        </authorList>
    </citation>
    <scope>NUCLEOTIDE SEQUENCE [LARGE SCALE GENOMIC DNA]</scope>
    <source>
        <strain evidence="3">CCFEE 5527</strain>
    </source>
</reference>
<name>A0A1V8SNZ1_9PEZI</name>
<dbReference type="Proteomes" id="UP000192596">
    <property type="component" value="Unassembled WGS sequence"/>
</dbReference>